<proteinExistence type="inferred from homology"/>
<dbReference type="RefSeq" id="WP_207574070.1">
    <property type="nucleotide sequence ID" value="NZ_JAFNME010000002.1"/>
</dbReference>
<keyword evidence="5" id="KW-1185">Reference proteome</keyword>
<dbReference type="InterPro" id="IPR052723">
    <property type="entry name" value="Acyl-CoA_thioesterase_PaaI"/>
</dbReference>
<evidence type="ECO:0000313" key="4">
    <source>
        <dbReference type="EMBL" id="MBO1248522.1"/>
    </source>
</evidence>
<comment type="caution">
    <text evidence="4">The sequence shown here is derived from an EMBL/GenBank/DDBJ whole genome shotgun (WGS) entry which is preliminary data.</text>
</comment>
<dbReference type="Proteomes" id="UP000664731">
    <property type="component" value="Unassembled WGS sequence"/>
</dbReference>
<sequence>MQASLTPQQLAEHVRTAMYANDGASQALGMQVVAISPTSATVTMAVRADMLNGHATCHGGFITTLADSAFAFACNAGNEMTVASGLSIDFVAPARLGDVLIATGVEVSRAGRTGVYDVTVRNQRDELVAAFRGRSYTMKGRLTVSLPQPD</sequence>
<evidence type="ECO:0000259" key="3">
    <source>
        <dbReference type="Pfam" id="PF03061"/>
    </source>
</evidence>
<dbReference type="GO" id="GO:0016289">
    <property type="term" value="F:acyl-CoA hydrolase activity"/>
    <property type="evidence" value="ECO:0007669"/>
    <property type="project" value="TreeGrafter"/>
</dbReference>
<dbReference type="InterPro" id="IPR029069">
    <property type="entry name" value="HotDog_dom_sf"/>
</dbReference>
<reference evidence="4" key="1">
    <citation type="submission" date="2021-03" db="EMBL/GenBank/DDBJ databases">
        <title>Comamonas denitrificans.</title>
        <authorList>
            <person name="Finster K."/>
        </authorList>
    </citation>
    <scope>NUCLEOTIDE SEQUENCE</scope>
    <source>
        <strain evidence="4">MM2021_4</strain>
    </source>
</reference>
<dbReference type="InterPro" id="IPR006683">
    <property type="entry name" value="Thioestr_dom"/>
</dbReference>
<dbReference type="NCBIfam" id="TIGR00369">
    <property type="entry name" value="unchar_dom_1"/>
    <property type="match status" value="1"/>
</dbReference>
<dbReference type="EMBL" id="JAFNME010000002">
    <property type="protein sequence ID" value="MBO1248522.1"/>
    <property type="molecule type" value="Genomic_DNA"/>
</dbReference>
<dbReference type="SUPFAM" id="SSF54637">
    <property type="entry name" value="Thioesterase/thiol ester dehydrase-isomerase"/>
    <property type="match status" value="1"/>
</dbReference>
<dbReference type="InterPro" id="IPR011973">
    <property type="entry name" value="PaaD"/>
</dbReference>
<gene>
    <name evidence="4" type="primary">paaI</name>
    <name evidence="4" type="ORF">J1777_01535</name>
</gene>
<dbReference type="AlphaFoldDB" id="A0A939KAN6"/>
<dbReference type="Gene3D" id="3.10.129.10">
    <property type="entry name" value="Hotdog Thioesterase"/>
    <property type="match status" value="1"/>
</dbReference>
<dbReference type="PANTHER" id="PTHR42856:SF1">
    <property type="entry name" value="ACYL-COENZYME A THIOESTERASE PAAI"/>
    <property type="match status" value="1"/>
</dbReference>
<accession>A0A939KAN6</accession>
<evidence type="ECO:0000256" key="2">
    <source>
        <dbReference type="ARBA" id="ARBA00022801"/>
    </source>
</evidence>
<feature type="domain" description="Thioesterase" evidence="3">
    <location>
        <begin position="55"/>
        <end position="128"/>
    </location>
</feature>
<evidence type="ECO:0000256" key="1">
    <source>
        <dbReference type="ARBA" id="ARBA00008324"/>
    </source>
</evidence>
<comment type="similarity">
    <text evidence="1">Belongs to the thioesterase PaaI family.</text>
</comment>
<dbReference type="Pfam" id="PF03061">
    <property type="entry name" value="4HBT"/>
    <property type="match status" value="1"/>
</dbReference>
<dbReference type="NCBIfam" id="TIGR02286">
    <property type="entry name" value="PaaD"/>
    <property type="match status" value="1"/>
</dbReference>
<dbReference type="InterPro" id="IPR003736">
    <property type="entry name" value="PAAI_dom"/>
</dbReference>
<dbReference type="PANTHER" id="PTHR42856">
    <property type="entry name" value="ACYL-COENZYME A THIOESTERASE PAAI"/>
    <property type="match status" value="1"/>
</dbReference>
<dbReference type="FunFam" id="3.10.129.10:FF:000022">
    <property type="entry name" value="Phenylacetic acid degradation protein"/>
    <property type="match status" value="1"/>
</dbReference>
<evidence type="ECO:0000313" key="5">
    <source>
        <dbReference type="Proteomes" id="UP000664731"/>
    </source>
</evidence>
<keyword evidence="2" id="KW-0378">Hydrolase</keyword>
<dbReference type="CDD" id="cd03443">
    <property type="entry name" value="PaaI_thioesterase"/>
    <property type="match status" value="1"/>
</dbReference>
<protein>
    <submittedName>
        <fullName evidence="4">Hydroxyphenylacetyl-CoA thioesterase PaaI</fullName>
    </submittedName>
</protein>
<organism evidence="4 5">
    <name type="scientific">Comamonas denitrificans</name>
    <dbReference type="NCBI Taxonomy" id="117506"/>
    <lineage>
        <taxon>Bacteria</taxon>
        <taxon>Pseudomonadati</taxon>
        <taxon>Pseudomonadota</taxon>
        <taxon>Betaproteobacteria</taxon>
        <taxon>Burkholderiales</taxon>
        <taxon>Comamonadaceae</taxon>
        <taxon>Comamonas</taxon>
    </lineage>
</organism>
<name>A0A939KAN6_9BURK</name>